<feature type="compositionally biased region" description="Basic and acidic residues" evidence="1">
    <location>
        <begin position="39"/>
        <end position="48"/>
    </location>
</feature>
<feature type="compositionally biased region" description="Basic residues" evidence="1">
    <location>
        <begin position="78"/>
        <end position="92"/>
    </location>
</feature>
<feature type="region of interest" description="Disordered" evidence="1">
    <location>
        <begin position="181"/>
        <end position="207"/>
    </location>
</feature>
<feature type="non-terminal residue" evidence="2">
    <location>
        <position position="1"/>
    </location>
</feature>
<proteinExistence type="evidence at transcript level"/>
<feature type="compositionally biased region" description="Gly residues" evidence="1">
    <location>
        <begin position="153"/>
        <end position="162"/>
    </location>
</feature>
<feature type="region of interest" description="Disordered" evidence="1">
    <location>
        <begin position="1"/>
        <end position="162"/>
    </location>
</feature>
<evidence type="ECO:0000256" key="1">
    <source>
        <dbReference type="SAM" id="MobiDB-lite"/>
    </source>
</evidence>
<feature type="compositionally biased region" description="Low complexity" evidence="1">
    <location>
        <begin position="56"/>
        <end position="70"/>
    </location>
</feature>
<reference evidence="2" key="1">
    <citation type="journal article" date="2011" name="Plant Physiol.">
        <title>Comprehensive sequence analysis of 24,783 barley full-length cDNAs derived from 12 clone libraries.</title>
        <authorList>
            <person name="Matsumoto T."/>
            <person name="Tanaka T."/>
            <person name="Sakai H."/>
            <person name="Amano N."/>
            <person name="Kanamori H."/>
            <person name="Kurita K."/>
            <person name="Kikuta A."/>
            <person name="Kamiya K."/>
            <person name="Yamamoto M."/>
            <person name="Ikawa H."/>
            <person name="Fujii N."/>
            <person name="Hori K."/>
            <person name="Itoh T."/>
            <person name="Sato K."/>
        </authorList>
    </citation>
    <scope>NUCLEOTIDE SEQUENCE</scope>
    <source>
        <tissue evidence="2">Flower</tissue>
    </source>
</reference>
<feature type="compositionally biased region" description="Basic residues" evidence="1">
    <location>
        <begin position="117"/>
        <end position="132"/>
    </location>
</feature>
<dbReference type="AlphaFoldDB" id="F2EH56"/>
<accession>F2EH56</accession>
<organism evidence="2">
    <name type="scientific">Hordeum vulgare subsp. vulgare</name>
    <name type="common">Domesticated barley</name>
    <dbReference type="NCBI Taxonomy" id="112509"/>
    <lineage>
        <taxon>Eukaryota</taxon>
        <taxon>Viridiplantae</taxon>
        <taxon>Streptophyta</taxon>
        <taxon>Embryophyta</taxon>
        <taxon>Tracheophyta</taxon>
        <taxon>Spermatophyta</taxon>
        <taxon>Magnoliopsida</taxon>
        <taxon>Liliopsida</taxon>
        <taxon>Poales</taxon>
        <taxon>Poaceae</taxon>
        <taxon>BOP clade</taxon>
        <taxon>Pooideae</taxon>
        <taxon>Triticodae</taxon>
        <taxon>Triticeae</taxon>
        <taxon>Hordeinae</taxon>
        <taxon>Hordeum</taxon>
    </lineage>
</organism>
<protein>
    <submittedName>
        <fullName evidence="2">Predicted protein</fullName>
    </submittedName>
</protein>
<name>F2EH56_HORVV</name>
<dbReference type="EMBL" id="AK375483">
    <property type="protein sequence ID" value="BAK06678.1"/>
    <property type="molecule type" value="mRNA"/>
</dbReference>
<evidence type="ECO:0000313" key="2">
    <source>
        <dbReference type="EMBL" id="BAK06678.1"/>
    </source>
</evidence>
<sequence length="207" mass="21719">SLDTVASPVHCAPTAKPAPGSESDVNGRRRGGGGVADRSAARASREPPRPVGGGEPVPAGRRPGQGLPVGPDGPPPRPPRRARHPGRARAPRPLRLQARGLPPRPPDPARPGDRPLRRALPRRRRHRPRRRAQGAGVVGQACVDDRRRPAGAGRAGGGGFQRGAGVATVVECSQRRLLAVDPRQRGHRLRPSQDAATGPSMNGAELL</sequence>